<gene>
    <name evidence="1" type="ORF">HAX54_031099</name>
</gene>
<protein>
    <submittedName>
        <fullName evidence="1">Uncharacterized protein</fullName>
    </submittedName>
</protein>
<keyword evidence="2" id="KW-1185">Reference proteome</keyword>
<organism evidence="1 2">
    <name type="scientific">Datura stramonium</name>
    <name type="common">Jimsonweed</name>
    <name type="synonym">Common thornapple</name>
    <dbReference type="NCBI Taxonomy" id="4076"/>
    <lineage>
        <taxon>Eukaryota</taxon>
        <taxon>Viridiplantae</taxon>
        <taxon>Streptophyta</taxon>
        <taxon>Embryophyta</taxon>
        <taxon>Tracheophyta</taxon>
        <taxon>Spermatophyta</taxon>
        <taxon>Magnoliopsida</taxon>
        <taxon>eudicotyledons</taxon>
        <taxon>Gunneridae</taxon>
        <taxon>Pentapetalae</taxon>
        <taxon>asterids</taxon>
        <taxon>lamiids</taxon>
        <taxon>Solanales</taxon>
        <taxon>Solanaceae</taxon>
        <taxon>Solanoideae</taxon>
        <taxon>Datureae</taxon>
        <taxon>Datura</taxon>
    </lineage>
</organism>
<sequence length="135" mass="15066">MALLFILEQPHVQGLSILSYVSVANSHTAQWKALLKNFQSTSEMVKSLLMLRNYPAASPPKLSIMPKNPMHPGLELMKSTFKGSRRRIAWKNNFWKMGIGADIPAFDLVITTQTASILTGVKNPPFTSLRQLLAE</sequence>
<dbReference type="Proteomes" id="UP000823775">
    <property type="component" value="Unassembled WGS sequence"/>
</dbReference>
<reference evidence="1 2" key="1">
    <citation type="journal article" date="2021" name="BMC Genomics">
        <title>Datura genome reveals duplications of psychoactive alkaloid biosynthetic genes and high mutation rate following tissue culture.</title>
        <authorList>
            <person name="Rajewski A."/>
            <person name="Carter-House D."/>
            <person name="Stajich J."/>
            <person name="Litt A."/>
        </authorList>
    </citation>
    <scope>NUCLEOTIDE SEQUENCE [LARGE SCALE GENOMIC DNA]</scope>
    <source>
        <strain evidence="1">AR-01</strain>
    </source>
</reference>
<evidence type="ECO:0000313" key="2">
    <source>
        <dbReference type="Proteomes" id="UP000823775"/>
    </source>
</evidence>
<evidence type="ECO:0000313" key="1">
    <source>
        <dbReference type="EMBL" id="MCD9643526.1"/>
    </source>
</evidence>
<proteinExistence type="predicted"/>
<dbReference type="EMBL" id="JACEIK010003914">
    <property type="protein sequence ID" value="MCD9643526.1"/>
    <property type="molecule type" value="Genomic_DNA"/>
</dbReference>
<comment type="caution">
    <text evidence="1">The sequence shown here is derived from an EMBL/GenBank/DDBJ whole genome shotgun (WGS) entry which is preliminary data.</text>
</comment>
<name>A0ABS8V8N4_DATST</name>
<accession>A0ABS8V8N4</accession>